<keyword evidence="1" id="KW-0472">Membrane</keyword>
<organism evidence="2 3">
    <name type="scientific">Arachidicoccus ginsenosidivorans</name>
    <dbReference type="NCBI Taxonomy" id="496057"/>
    <lineage>
        <taxon>Bacteria</taxon>
        <taxon>Pseudomonadati</taxon>
        <taxon>Bacteroidota</taxon>
        <taxon>Chitinophagia</taxon>
        <taxon>Chitinophagales</taxon>
        <taxon>Chitinophagaceae</taxon>
        <taxon>Arachidicoccus</taxon>
    </lineage>
</organism>
<evidence type="ECO:0000313" key="3">
    <source>
        <dbReference type="Proteomes" id="UP000321291"/>
    </source>
</evidence>
<dbReference type="KEGG" id="agi:FSB73_10690"/>
<accession>A0A5B8VN61</accession>
<keyword evidence="1" id="KW-1133">Transmembrane helix</keyword>
<name>A0A5B8VN61_9BACT</name>
<reference evidence="2 3" key="1">
    <citation type="journal article" date="2017" name="Int. J. Syst. Evol. Microbiol.">
        <title>Arachidicoccus ginsenosidivorans sp. nov., with ginsenoside-converting activity isolated from ginseng cultivating soil.</title>
        <authorList>
            <person name="Siddiqi M.Z."/>
            <person name="Aslam Z."/>
            <person name="Im W.T."/>
        </authorList>
    </citation>
    <scope>NUCLEOTIDE SEQUENCE [LARGE SCALE GENOMIC DNA]</scope>
    <source>
        <strain evidence="2 3">Gsoil 809</strain>
    </source>
</reference>
<gene>
    <name evidence="2" type="ORF">FSB73_10690</name>
</gene>
<dbReference type="AlphaFoldDB" id="A0A5B8VN61"/>
<evidence type="ECO:0000313" key="2">
    <source>
        <dbReference type="EMBL" id="QEC72066.1"/>
    </source>
</evidence>
<proteinExistence type="predicted"/>
<evidence type="ECO:0000256" key="1">
    <source>
        <dbReference type="SAM" id="Phobius"/>
    </source>
</evidence>
<dbReference type="OrthoDB" id="664124at2"/>
<evidence type="ECO:0008006" key="4">
    <source>
        <dbReference type="Google" id="ProtNLM"/>
    </source>
</evidence>
<keyword evidence="1" id="KW-0812">Transmembrane</keyword>
<sequence>MQIESSLFQPFLIKYRKLPLGKLGTVVLQQEPAFHEYTSQVIRPVREVLGFSPKTDAGLMESFEAFAEKKGVDKNGVALLIDQIKSQLNKNKEALLVGIGTLKIENNVYKLVGENVSQDYLAPVTAGAVIHEGDVHDVKVGEEVHSSEEMKAMLAAKKTKDYWWVYALILLVVAIAAILYSVYGDKL</sequence>
<protein>
    <recommendedName>
        <fullName evidence="4">CCDC81-like prokaryotic HU domain-containing protein</fullName>
    </recommendedName>
</protein>
<feature type="transmembrane region" description="Helical" evidence="1">
    <location>
        <begin position="163"/>
        <end position="183"/>
    </location>
</feature>
<dbReference type="EMBL" id="CP042434">
    <property type="protein sequence ID" value="QEC72066.1"/>
    <property type="molecule type" value="Genomic_DNA"/>
</dbReference>
<keyword evidence="3" id="KW-1185">Reference proteome</keyword>
<dbReference type="RefSeq" id="WP_146781718.1">
    <property type="nucleotide sequence ID" value="NZ_CP042434.1"/>
</dbReference>
<dbReference type="Proteomes" id="UP000321291">
    <property type="component" value="Chromosome"/>
</dbReference>